<organism evidence="1 2">
    <name type="scientific">Cyclonatronum proteinivorum</name>
    <dbReference type="NCBI Taxonomy" id="1457365"/>
    <lineage>
        <taxon>Bacteria</taxon>
        <taxon>Pseudomonadati</taxon>
        <taxon>Balneolota</taxon>
        <taxon>Balneolia</taxon>
        <taxon>Balneolales</taxon>
        <taxon>Cyclonatronaceae</taxon>
        <taxon>Cyclonatronum</taxon>
    </lineage>
</organism>
<dbReference type="EMBL" id="CP027806">
    <property type="protein sequence ID" value="AXJ01893.1"/>
    <property type="molecule type" value="Genomic_DNA"/>
</dbReference>
<dbReference type="AlphaFoldDB" id="A0A345UN41"/>
<evidence type="ECO:0000313" key="2">
    <source>
        <dbReference type="Proteomes" id="UP000254808"/>
    </source>
</evidence>
<evidence type="ECO:0000313" key="1">
    <source>
        <dbReference type="EMBL" id="AXJ01893.1"/>
    </source>
</evidence>
<dbReference type="KEGG" id="cprv:CYPRO_2651"/>
<protein>
    <submittedName>
        <fullName evidence="1">Uncharacterized protein</fullName>
    </submittedName>
</protein>
<reference evidence="1 2" key="1">
    <citation type="submission" date="2018-03" db="EMBL/GenBank/DDBJ databases">
        <title>Phenotypic and genomic properties of Cyclonatronum proteinivorum gen. nov., sp. nov., a haloalkaliphilic bacteroidete from soda lakes possessing Na+-translocating rhodopsin.</title>
        <authorList>
            <person name="Toshchakov S.V."/>
            <person name="Korzhenkov A."/>
            <person name="Samarov N.I."/>
            <person name="Kublanov I.V."/>
            <person name="Muntyan M.S."/>
            <person name="Sorokin D.Y."/>
        </authorList>
    </citation>
    <scope>NUCLEOTIDE SEQUENCE [LARGE SCALE GENOMIC DNA]</scope>
    <source>
        <strain evidence="1 2">Omega</strain>
    </source>
</reference>
<proteinExistence type="predicted"/>
<keyword evidence="2" id="KW-1185">Reference proteome</keyword>
<dbReference type="Proteomes" id="UP000254808">
    <property type="component" value="Chromosome"/>
</dbReference>
<sequence length="55" mass="6130">MATVIKKGTSKSEIVKSIRKATGNRPNKALMKLAGTLKADIDPMVYQKKLRDAWK</sequence>
<accession>A0A345UN41</accession>
<gene>
    <name evidence="1" type="ORF">CYPRO_2651</name>
</gene>
<name>A0A345UN41_9BACT</name>
<dbReference type="RefSeq" id="WP_164682779.1">
    <property type="nucleotide sequence ID" value="NZ_CP027806.1"/>
</dbReference>